<evidence type="ECO:0000313" key="1">
    <source>
        <dbReference type="EMBL" id="QSG06090.1"/>
    </source>
</evidence>
<organism evidence="1 2">
    <name type="scientific">Halapricum desulfuricans</name>
    <dbReference type="NCBI Taxonomy" id="2841257"/>
    <lineage>
        <taxon>Archaea</taxon>
        <taxon>Methanobacteriati</taxon>
        <taxon>Methanobacteriota</taxon>
        <taxon>Stenosarchaea group</taxon>
        <taxon>Halobacteria</taxon>
        <taxon>Halobacteriales</taxon>
        <taxon>Haloarculaceae</taxon>
        <taxon>Halapricum</taxon>
    </lineage>
</organism>
<gene>
    <name evidence="1" type="ORF">HSR121_1755</name>
</gene>
<dbReference type="AlphaFoldDB" id="A0A897MVF7"/>
<protein>
    <submittedName>
        <fullName evidence="1">Uncharacterized protein</fullName>
    </submittedName>
</protein>
<evidence type="ECO:0000313" key="2">
    <source>
        <dbReference type="Proteomes" id="UP000663525"/>
    </source>
</evidence>
<reference evidence="1" key="1">
    <citation type="submission" date="2020-11" db="EMBL/GenBank/DDBJ databases">
        <title>Carbohydrate-dependent, anaerobic sulfur respiration: A novel catabolism in halophilic archaea.</title>
        <authorList>
            <person name="Sorokin D.Y."/>
            <person name="Messina E."/>
            <person name="Smedile F."/>
            <person name="La Cono V."/>
            <person name="Hallsworth J.E."/>
            <person name="Yakimov M.M."/>
        </authorList>
    </citation>
    <scope>NUCLEOTIDE SEQUENCE</scope>
    <source>
        <strain evidence="1">HSR12-1</strain>
    </source>
</reference>
<dbReference type="GeneID" id="68855344"/>
<sequence length="310" mass="34849">MEDIDAAFQAVADSLIDFVREEDSSKYGPVARKEEKFLHLIQEKSYENYYISRLPADRYATVKEIDGIRTLIVDTIEIPDEVLMENRNLLSEAFESQGGLAIGQRSGIAPEINNEKSNSNTVYELNESRIPSQLLPVLEEALILREVDRRKSLSRGTVFDWRGEIAASYADSGHNPEHAQNLISLCSAGYFDVDNVFDEIYTELVVNNGESLQDFKQIVAKYIKNNPFAVFVRADSTASDIYHATKGKIENIDEYPASPGFVDICGKGTSTHAIIDSARDRLESDSTLQMETHRDQSIEQKILRVTDKGK</sequence>
<dbReference type="RefSeq" id="WP_229112487.1">
    <property type="nucleotide sequence ID" value="NZ_CP064787.1"/>
</dbReference>
<accession>A0A897MVF7</accession>
<dbReference type="EMBL" id="CP064787">
    <property type="protein sequence ID" value="QSG06090.1"/>
    <property type="molecule type" value="Genomic_DNA"/>
</dbReference>
<name>A0A897MVF7_9EURY</name>
<proteinExistence type="predicted"/>
<dbReference type="Proteomes" id="UP000663525">
    <property type="component" value="Chromosome"/>
</dbReference>